<protein>
    <submittedName>
        <fullName evidence="1">BLTX418</fullName>
    </submittedName>
</protein>
<proteinExistence type="evidence at transcript level"/>
<name>A0A076KZJ0_NEPPI</name>
<evidence type="ECO:0000313" key="1">
    <source>
        <dbReference type="EMBL" id="AII97792.1"/>
    </source>
</evidence>
<sequence length="15" mass="1706">MAQSKKCCCRSKECT</sequence>
<reference evidence="1" key="1">
    <citation type="submission" date="2013-07" db="EMBL/GenBank/DDBJ databases">
        <title>Nephila pilipes venom gland.</title>
        <authorList>
            <person name="Huo L.J."/>
        </authorList>
    </citation>
    <scope>NUCLEOTIDE SEQUENCE</scope>
    <source>
        <tissue evidence="1">Venom gland</tissue>
    </source>
</reference>
<organism evidence="1">
    <name type="scientific">Nephila pilipes</name>
    <name type="common">Giant wood spider</name>
    <name type="synonym">Nephila maculata</name>
    <dbReference type="NCBI Taxonomy" id="299642"/>
    <lineage>
        <taxon>Eukaryota</taxon>
        <taxon>Metazoa</taxon>
        <taxon>Ecdysozoa</taxon>
        <taxon>Arthropoda</taxon>
        <taxon>Chelicerata</taxon>
        <taxon>Arachnida</taxon>
        <taxon>Araneae</taxon>
        <taxon>Araneomorphae</taxon>
        <taxon>Entelegynae</taxon>
        <taxon>Araneoidea</taxon>
        <taxon>Nephilidae</taxon>
        <taxon>Nephila</taxon>
    </lineage>
</organism>
<accession>A0A076KZJ0</accession>
<dbReference type="EMBL" id="KF433468">
    <property type="protein sequence ID" value="AII97792.1"/>
    <property type="molecule type" value="mRNA"/>
</dbReference>